<dbReference type="Pfam" id="PF24677">
    <property type="entry name" value="DUF7657"/>
    <property type="match status" value="1"/>
</dbReference>
<feature type="transmembrane region" description="Helical" evidence="1">
    <location>
        <begin position="209"/>
        <end position="227"/>
    </location>
</feature>
<feature type="transmembrane region" description="Helical" evidence="1">
    <location>
        <begin position="328"/>
        <end position="352"/>
    </location>
</feature>
<feature type="transmembrane region" description="Helical" evidence="1">
    <location>
        <begin position="247"/>
        <end position="266"/>
    </location>
</feature>
<feature type="transmembrane region" description="Helical" evidence="1">
    <location>
        <begin position="58"/>
        <end position="75"/>
    </location>
</feature>
<sequence length="499" mass="53496">MQKLGAKPKLAWFGTSLFIFSPATFWWSFLPVTIAGFAIAGSYLVTVAAERWEQSRRLSAVLYAAGGGILLARLVTGYIPWALTIGVPIVLATSVWLVWPKAERRFGLLALAAGSLTSVSVLVLMVWENLPGIKAQLATVYPGQRITTGRALDPGELFGAPVLFKLQSSGTVLVGTNASEISTGFTIALVLAVAMIAMSPNLGRDRDSAAMITLAACCLAWFSWVVVHWGTIGSKIPAANLVDPLRVAQSLGFPAILLLSLVLSRWAAPVGKALPVLIAASCALITAYGGGVTQQTRMPGLRGFEVGLAAFAIGAVVYFMVAHPHRRWPFIIPVLLAASAVAFVNPITIGLGDLRASASAQRMLEEGKKARAANELWATDLWFDDALLDATGTPILGGNQMSGPNREQWLKLDPTAQHEFVWNRGASIIKFAWTVGPDIIIESPQPDVITVTVDPCTLQGRGFNVTYVVSTQPLQGSCLVPEQSLQWFSQNQFVYAVQK</sequence>
<keyword evidence="5" id="KW-1185">Reference proteome</keyword>
<feature type="transmembrane region" description="Helical" evidence="1">
    <location>
        <begin position="273"/>
        <end position="291"/>
    </location>
</feature>
<keyword evidence="1" id="KW-1133">Transmembrane helix</keyword>
<feature type="transmembrane region" description="Helical" evidence="1">
    <location>
        <begin position="303"/>
        <end position="321"/>
    </location>
</feature>
<evidence type="ECO:0000259" key="2">
    <source>
        <dbReference type="Pfam" id="PF24672"/>
    </source>
</evidence>
<dbReference type="AlphaFoldDB" id="A0A3G8ZMZ7"/>
<accession>A0A3G8ZMZ7</accession>
<dbReference type="OrthoDB" id="3176622at2"/>
<evidence type="ECO:0000256" key="1">
    <source>
        <dbReference type="SAM" id="Phobius"/>
    </source>
</evidence>
<gene>
    <name evidence="4" type="ORF">EH165_10650</name>
</gene>
<feature type="domain" description="DUF7654" evidence="2">
    <location>
        <begin position="373"/>
        <end position="497"/>
    </location>
</feature>
<name>A0A3G8ZMZ7_9ACTN</name>
<dbReference type="InterPro" id="IPR056071">
    <property type="entry name" value="DUF7654"/>
</dbReference>
<feature type="domain" description="DUF7657" evidence="3">
    <location>
        <begin position="7"/>
        <end position="264"/>
    </location>
</feature>
<reference evidence="4 5" key="2">
    <citation type="submission" date="2018-12" db="EMBL/GenBank/DDBJ databases">
        <title>Nakamurella antarcticus sp. nov., isolated from Antarctica South Shetland Islands soil.</title>
        <authorList>
            <person name="Peng F."/>
        </authorList>
    </citation>
    <scope>NUCLEOTIDE SEQUENCE [LARGE SCALE GENOMIC DNA]</scope>
    <source>
        <strain evidence="4 5">S14-144</strain>
    </source>
</reference>
<organism evidence="4 5">
    <name type="scientific">Nakamurella antarctica</name>
    <dbReference type="NCBI Taxonomy" id="1902245"/>
    <lineage>
        <taxon>Bacteria</taxon>
        <taxon>Bacillati</taxon>
        <taxon>Actinomycetota</taxon>
        <taxon>Actinomycetes</taxon>
        <taxon>Nakamurellales</taxon>
        <taxon>Nakamurellaceae</taxon>
        <taxon>Nakamurella</taxon>
    </lineage>
</organism>
<evidence type="ECO:0000313" key="4">
    <source>
        <dbReference type="EMBL" id="AZI58518.1"/>
    </source>
</evidence>
<dbReference type="KEGG" id="nak:EH165_10650"/>
<dbReference type="InterPro" id="IPR056074">
    <property type="entry name" value="DUF7657"/>
</dbReference>
<feature type="transmembrane region" description="Helical" evidence="1">
    <location>
        <begin position="25"/>
        <end position="46"/>
    </location>
</feature>
<dbReference type="Pfam" id="PF24672">
    <property type="entry name" value="DUF7654"/>
    <property type="match status" value="1"/>
</dbReference>
<evidence type="ECO:0000259" key="3">
    <source>
        <dbReference type="Pfam" id="PF24677"/>
    </source>
</evidence>
<keyword evidence="1" id="KW-0472">Membrane</keyword>
<evidence type="ECO:0000313" key="5">
    <source>
        <dbReference type="Proteomes" id="UP000268084"/>
    </source>
</evidence>
<keyword evidence="1" id="KW-0812">Transmembrane</keyword>
<feature type="transmembrane region" description="Helical" evidence="1">
    <location>
        <begin position="81"/>
        <end position="99"/>
    </location>
</feature>
<protein>
    <submittedName>
        <fullName evidence="4">Uncharacterized protein</fullName>
    </submittedName>
</protein>
<reference evidence="4 5" key="1">
    <citation type="submission" date="2018-11" db="EMBL/GenBank/DDBJ databases">
        <authorList>
            <person name="Da X."/>
        </authorList>
    </citation>
    <scope>NUCLEOTIDE SEQUENCE [LARGE SCALE GENOMIC DNA]</scope>
    <source>
        <strain evidence="4 5">S14-144</strain>
    </source>
</reference>
<dbReference type="Proteomes" id="UP000268084">
    <property type="component" value="Chromosome"/>
</dbReference>
<feature type="transmembrane region" description="Helical" evidence="1">
    <location>
        <begin position="181"/>
        <end position="197"/>
    </location>
</feature>
<proteinExistence type="predicted"/>
<feature type="transmembrane region" description="Helical" evidence="1">
    <location>
        <begin position="106"/>
        <end position="127"/>
    </location>
</feature>
<dbReference type="EMBL" id="CP034170">
    <property type="protein sequence ID" value="AZI58518.1"/>
    <property type="molecule type" value="Genomic_DNA"/>
</dbReference>